<accession>A0A9D4WVQ2</accession>
<sequence>MATTGRKQNETESPKSNDIIDTSRESNVVEEHPEKETLTKETNEQPKEMGKLWVDVVSDNTNLANGMVIKYLRGTTSVRLYFGGDKPTLLGYSDFDMDGDIDSIKNTSGYMIKFAGGDVAWNSTTEVEFIEIIEACKELL</sequence>
<dbReference type="Gramene" id="Psat05G0497800-T1">
    <property type="protein sequence ID" value="KAI5409376.1"/>
    <property type="gene ID" value="KIW84_054978"/>
</dbReference>
<name>A0A9D4WVQ2_PEA</name>
<keyword evidence="3" id="KW-1185">Reference proteome</keyword>
<evidence type="ECO:0000313" key="2">
    <source>
        <dbReference type="EMBL" id="KAI5409376.1"/>
    </source>
</evidence>
<comment type="caution">
    <text evidence="2">The sequence shown here is derived from an EMBL/GenBank/DDBJ whole genome shotgun (WGS) entry which is preliminary data.</text>
</comment>
<feature type="region of interest" description="Disordered" evidence="1">
    <location>
        <begin position="1"/>
        <end position="46"/>
    </location>
</feature>
<gene>
    <name evidence="2" type="ORF">KIW84_054978</name>
</gene>
<dbReference type="EMBL" id="JAMSHJ010000005">
    <property type="protein sequence ID" value="KAI5409376.1"/>
    <property type="molecule type" value="Genomic_DNA"/>
</dbReference>
<dbReference type="AlphaFoldDB" id="A0A9D4WVQ2"/>
<dbReference type="Proteomes" id="UP001058974">
    <property type="component" value="Chromosome 5"/>
</dbReference>
<reference evidence="2 3" key="1">
    <citation type="journal article" date="2022" name="Nat. Genet.">
        <title>Improved pea reference genome and pan-genome highlight genomic features and evolutionary characteristics.</title>
        <authorList>
            <person name="Yang T."/>
            <person name="Liu R."/>
            <person name="Luo Y."/>
            <person name="Hu S."/>
            <person name="Wang D."/>
            <person name="Wang C."/>
            <person name="Pandey M.K."/>
            <person name="Ge S."/>
            <person name="Xu Q."/>
            <person name="Li N."/>
            <person name="Li G."/>
            <person name="Huang Y."/>
            <person name="Saxena R.K."/>
            <person name="Ji Y."/>
            <person name="Li M."/>
            <person name="Yan X."/>
            <person name="He Y."/>
            <person name="Liu Y."/>
            <person name="Wang X."/>
            <person name="Xiang C."/>
            <person name="Varshney R.K."/>
            <person name="Ding H."/>
            <person name="Gao S."/>
            <person name="Zong X."/>
        </authorList>
    </citation>
    <scope>NUCLEOTIDE SEQUENCE [LARGE SCALE GENOMIC DNA]</scope>
    <source>
        <strain evidence="2 3">cv. Zhongwan 6</strain>
    </source>
</reference>
<organism evidence="2 3">
    <name type="scientific">Pisum sativum</name>
    <name type="common">Garden pea</name>
    <name type="synonym">Lathyrus oleraceus</name>
    <dbReference type="NCBI Taxonomy" id="3888"/>
    <lineage>
        <taxon>Eukaryota</taxon>
        <taxon>Viridiplantae</taxon>
        <taxon>Streptophyta</taxon>
        <taxon>Embryophyta</taxon>
        <taxon>Tracheophyta</taxon>
        <taxon>Spermatophyta</taxon>
        <taxon>Magnoliopsida</taxon>
        <taxon>eudicotyledons</taxon>
        <taxon>Gunneridae</taxon>
        <taxon>Pentapetalae</taxon>
        <taxon>rosids</taxon>
        <taxon>fabids</taxon>
        <taxon>Fabales</taxon>
        <taxon>Fabaceae</taxon>
        <taxon>Papilionoideae</taxon>
        <taxon>50 kb inversion clade</taxon>
        <taxon>NPAAA clade</taxon>
        <taxon>Hologalegina</taxon>
        <taxon>IRL clade</taxon>
        <taxon>Fabeae</taxon>
        <taxon>Lathyrus</taxon>
    </lineage>
</organism>
<proteinExistence type="predicted"/>
<evidence type="ECO:0000256" key="1">
    <source>
        <dbReference type="SAM" id="MobiDB-lite"/>
    </source>
</evidence>
<feature type="compositionally biased region" description="Basic and acidic residues" evidence="1">
    <location>
        <begin position="21"/>
        <end position="46"/>
    </location>
</feature>
<evidence type="ECO:0000313" key="3">
    <source>
        <dbReference type="Proteomes" id="UP001058974"/>
    </source>
</evidence>
<protein>
    <submittedName>
        <fullName evidence="2">Uncharacterized protein</fullName>
    </submittedName>
</protein>